<dbReference type="EMBL" id="FRDJ01000001">
    <property type="protein sequence ID" value="SHN48918.1"/>
    <property type="molecule type" value="Genomic_DNA"/>
</dbReference>
<accession>A0A1M7RS49</accession>
<dbReference type="RefSeq" id="WP_072757187.1">
    <property type="nucleotide sequence ID" value="NZ_FRDJ01000001.1"/>
</dbReference>
<dbReference type="STRING" id="1121883.SAMN02745226_00071"/>
<evidence type="ECO:0000313" key="1">
    <source>
        <dbReference type="EMBL" id="SHN48918.1"/>
    </source>
</evidence>
<name>A0A1M7RS49_FERGO</name>
<keyword evidence="2" id="KW-1185">Reference proteome</keyword>
<organism evidence="1 2">
    <name type="scientific">Fervidobacterium gondwanense DSM 13020</name>
    <dbReference type="NCBI Taxonomy" id="1121883"/>
    <lineage>
        <taxon>Bacteria</taxon>
        <taxon>Thermotogati</taxon>
        <taxon>Thermotogota</taxon>
        <taxon>Thermotogae</taxon>
        <taxon>Thermotogales</taxon>
        <taxon>Fervidobacteriaceae</taxon>
        <taxon>Fervidobacterium</taxon>
    </lineage>
</organism>
<dbReference type="Proteomes" id="UP000184207">
    <property type="component" value="Unassembled WGS sequence"/>
</dbReference>
<reference evidence="2" key="1">
    <citation type="submission" date="2016-12" db="EMBL/GenBank/DDBJ databases">
        <authorList>
            <person name="Varghese N."/>
            <person name="Submissions S."/>
        </authorList>
    </citation>
    <scope>NUCLEOTIDE SEQUENCE [LARGE SCALE GENOMIC DNA]</scope>
    <source>
        <strain evidence="2">DSM 13020</strain>
    </source>
</reference>
<evidence type="ECO:0000313" key="2">
    <source>
        <dbReference type="Proteomes" id="UP000184207"/>
    </source>
</evidence>
<dbReference type="AlphaFoldDB" id="A0A1M7RS49"/>
<protein>
    <submittedName>
        <fullName evidence="1">Uncharacterized protein</fullName>
    </submittedName>
</protein>
<proteinExistence type="predicted"/>
<sequence>MFRKVCLVCFVVLISIDTMLIGQTYKVRSADEIEKVIVTDILNFEPTTVLLAYGTNNSTMLKVVDSVIKSIGESLFLQRWEENSVEQLGTVTTTITYTYVETPAERKAVDDFIQKNISAILNGIRVIQRRSS</sequence>
<gene>
    <name evidence="1" type="ORF">SAMN02745226_00071</name>
</gene>